<dbReference type="Proteomes" id="UP000281813">
    <property type="component" value="Unassembled WGS sequence"/>
</dbReference>
<gene>
    <name evidence="1" type="ORF">D8M05_18535</name>
</gene>
<sequence>MVLEDNVPYTDHDHLSKALIKTFLHEFTEAFFPQINQQLDFSTVKFLEQEVYTDLLVGKKRIIDILAEVKLKENDQLTLLHIEPQSTYQREFHERMFTYYSHLYLKHRIPIIPIAVFTYNNKADVPKSFTMEAPDKVSEFNYLQLHLIKLNWRAFIESDNPAAAALLSKMGYRDDERVQVKLEFLKMVSRIKLNEAKVELVIGFFESYLKLNEKEEKQLREEIANLPKDEAEGVLRLPNSFYERGRKEGREEERKLLAKRLLLKGMSIEDIADVTGFSRDEIEELENSRSSK</sequence>
<dbReference type="AlphaFoldDB" id="A0A494YRT7"/>
<organism evidence="1 2">
    <name type="scientific">Oceanobacillus bengalensis</name>
    <dbReference type="NCBI Taxonomy" id="1435466"/>
    <lineage>
        <taxon>Bacteria</taxon>
        <taxon>Bacillati</taxon>
        <taxon>Bacillota</taxon>
        <taxon>Bacilli</taxon>
        <taxon>Bacillales</taxon>
        <taxon>Bacillaceae</taxon>
        <taxon>Oceanobacillus</taxon>
    </lineage>
</organism>
<keyword evidence="2" id="KW-1185">Reference proteome</keyword>
<reference evidence="1 2" key="1">
    <citation type="journal article" date="2015" name="Antonie Van Leeuwenhoek">
        <title>Oceanobacillus bengalensis sp. nov., a bacterium isolated from seawater of the Bay of Bengal.</title>
        <authorList>
            <person name="Yongchang O."/>
            <person name="Xiang W."/>
            <person name="Wang G."/>
        </authorList>
    </citation>
    <scope>NUCLEOTIDE SEQUENCE [LARGE SCALE GENOMIC DNA]</scope>
    <source>
        <strain evidence="1 2">MCCC 1K00260</strain>
    </source>
</reference>
<evidence type="ECO:0000313" key="1">
    <source>
        <dbReference type="EMBL" id="RKQ12320.1"/>
    </source>
</evidence>
<evidence type="ECO:0000313" key="2">
    <source>
        <dbReference type="Proteomes" id="UP000281813"/>
    </source>
</evidence>
<dbReference type="EMBL" id="RBZO01000045">
    <property type="protein sequence ID" value="RKQ12320.1"/>
    <property type="molecule type" value="Genomic_DNA"/>
</dbReference>
<proteinExistence type="predicted"/>
<protein>
    <submittedName>
        <fullName evidence="1">Transposase</fullName>
    </submittedName>
</protein>
<dbReference type="OrthoDB" id="419816at2"/>
<name>A0A494YRT7_9BACI</name>
<dbReference type="PANTHER" id="PTHR35586">
    <property type="entry name" value="SLL1691 PROTEIN"/>
    <property type="match status" value="1"/>
</dbReference>
<comment type="caution">
    <text evidence="1">The sequence shown here is derived from an EMBL/GenBank/DDBJ whole genome shotgun (WGS) entry which is preliminary data.</text>
</comment>
<accession>A0A494YRT7</accession>
<dbReference type="PANTHER" id="PTHR35586:SF1">
    <property type="entry name" value="SLL1691 PROTEIN"/>
    <property type="match status" value="1"/>
</dbReference>